<reference evidence="3 4" key="1">
    <citation type="submission" date="2024-08" db="EMBL/GenBank/DDBJ databases">
        <authorList>
            <person name="Lu H."/>
        </authorList>
    </citation>
    <scope>NUCLEOTIDE SEQUENCE [LARGE SCALE GENOMIC DNA]</scope>
    <source>
        <strain evidence="3 4">LYH14W</strain>
    </source>
</reference>
<dbReference type="SMART" id="SM00528">
    <property type="entry name" value="HNS"/>
    <property type="match status" value="1"/>
</dbReference>
<gene>
    <name evidence="3" type="ORF">ACG00Y_27680</name>
</gene>
<evidence type="ECO:0000259" key="2">
    <source>
        <dbReference type="SMART" id="SM00528"/>
    </source>
</evidence>
<feature type="compositionally biased region" description="Low complexity" evidence="1">
    <location>
        <begin position="121"/>
        <end position="136"/>
    </location>
</feature>
<dbReference type="InterPro" id="IPR027444">
    <property type="entry name" value="H-NS_C_dom"/>
</dbReference>
<organism evidence="3 4">
    <name type="scientific">Pelomonas parva</name>
    <dbReference type="NCBI Taxonomy" id="3299032"/>
    <lineage>
        <taxon>Bacteria</taxon>
        <taxon>Pseudomonadati</taxon>
        <taxon>Pseudomonadota</taxon>
        <taxon>Betaproteobacteria</taxon>
        <taxon>Burkholderiales</taxon>
        <taxon>Sphaerotilaceae</taxon>
        <taxon>Roseateles</taxon>
    </lineage>
</organism>
<keyword evidence="4" id="KW-1185">Reference proteome</keyword>
<feature type="compositionally biased region" description="Basic residues" evidence="1">
    <location>
        <begin position="166"/>
        <end position="180"/>
    </location>
</feature>
<accession>A0ABW7FAR5</accession>
<dbReference type="SUPFAM" id="SSF81273">
    <property type="entry name" value="H-NS histone-like proteins"/>
    <property type="match status" value="1"/>
</dbReference>
<dbReference type="RefSeq" id="WP_394484692.1">
    <property type="nucleotide sequence ID" value="NZ_JBIGHV010000015.1"/>
</dbReference>
<protein>
    <submittedName>
        <fullName evidence="3">H-NS family nucleoid-associated regulatory protein</fullName>
    </submittedName>
</protein>
<dbReference type="EMBL" id="JBIGHV010000015">
    <property type="protein sequence ID" value="MFG6433714.1"/>
    <property type="molecule type" value="Genomic_DNA"/>
</dbReference>
<sequence length="198" mass="20254">MAASLSRIHNQIELLQKQAEKLKTGIVQRLRKEIASHGLTAEDLFGASAGVPAAQRGGGLRVKAAAKSSGVARAAKYGDGTGQTWGGFGKRPTWLRKALEAGASLEDFLLKGKKATKPGMSAASTEAKTAAAPSARPSKRASRKQVAAKTPAAKKAAKDAAPARTVAKKASAKQFKKPRVAKSAVSGQASGPAEASAS</sequence>
<dbReference type="Pfam" id="PF00816">
    <property type="entry name" value="Histone_HNS"/>
    <property type="match status" value="1"/>
</dbReference>
<evidence type="ECO:0000313" key="4">
    <source>
        <dbReference type="Proteomes" id="UP001606210"/>
    </source>
</evidence>
<dbReference type="InterPro" id="IPR037150">
    <property type="entry name" value="H-NS_C_dom_sf"/>
</dbReference>
<feature type="compositionally biased region" description="Low complexity" evidence="1">
    <location>
        <begin position="147"/>
        <end position="165"/>
    </location>
</feature>
<proteinExistence type="predicted"/>
<evidence type="ECO:0000313" key="3">
    <source>
        <dbReference type="EMBL" id="MFG6433714.1"/>
    </source>
</evidence>
<comment type="caution">
    <text evidence="3">The sequence shown here is derived from an EMBL/GenBank/DDBJ whole genome shotgun (WGS) entry which is preliminary data.</text>
</comment>
<feature type="region of interest" description="Disordered" evidence="1">
    <location>
        <begin position="116"/>
        <end position="198"/>
    </location>
</feature>
<dbReference type="Gene3D" id="4.10.430.10">
    <property type="entry name" value="Histone-like protein H-NS, C-terminal domain"/>
    <property type="match status" value="1"/>
</dbReference>
<dbReference type="Proteomes" id="UP001606210">
    <property type="component" value="Unassembled WGS sequence"/>
</dbReference>
<evidence type="ECO:0000256" key="1">
    <source>
        <dbReference type="SAM" id="MobiDB-lite"/>
    </source>
</evidence>
<name>A0ABW7FAR5_9BURK</name>
<feature type="domain" description="DNA-binding protein H-NS-like C-terminal" evidence="2">
    <location>
        <begin position="67"/>
        <end position="110"/>
    </location>
</feature>